<dbReference type="GO" id="GO:0004674">
    <property type="term" value="F:protein serine/threonine kinase activity"/>
    <property type="evidence" value="ECO:0007669"/>
    <property type="project" value="TreeGrafter"/>
</dbReference>
<dbReference type="Proteomes" id="UP001165083">
    <property type="component" value="Unassembled WGS sequence"/>
</dbReference>
<dbReference type="EMBL" id="BSXW01000124">
    <property type="protein sequence ID" value="GMF12538.1"/>
    <property type="molecule type" value="Genomic_DNA"/>
</dbReference>
<keyword evidence="2" id="KW-0067">ATP-binding</keyword>
<feature type="compositionally biased region" description="Basic and acidic residues" evidence="4">
    <location>
        <begin position="1061"/>
        <end position="1071"/>
    </location>
</feature>
<dbReference type="Pfam" id="PF07714">
    <property type="entry name" value="PK_Tyr_Ser-Thr"/>
    <property type="match status" value="1"/>
</dbReference>
<feature type="compositionally biased region" description="Low complexity" evidence="4">
    <location>
        <begin position="884"/>
        <end position="895"/>
    </location>
</feature>
<dbReference type="SMART" id="SM00185">
    <property type="entry name" value="ARM"/>
    <property type="match status" value="2"/>
</dbReference>
<comment type="caution">
    <text evidence="6">The sequence shown here is derived from an EMBL/GenBank/DDBJ whole genome shotgun (WGS) entry which is preliminary data.</text>
</comment>
<evidence type="ECO:0000256" key="4">
    <source>
        <dbReference type="SAM" id="MobiDB-lite"/>
    </source>
</evidence>
<dbReference type="PROSITE" id="PS50011">
    <property type="entry name" value="PROTEIN_KINASE_DOM"/>
    <property type="match status" value="1"/>
</dbReference>
<feature type="compositionally biased region" description="Polar residues" evidence="4">
    <location>
        <begin position="176"/>
        <end position="204"/>
    </location>
</feature>
<feature type="region of interest" description="Disordered" evidence="4">
    <location>
        <begin position="129"/>
        <end position="205"/>
    </location>
</feature>
<organism evidence="6 7">
    <name type="scientific">Phytophthora lilii</name>
    <dbReference type="NCBI Taxonomy" id="2077276"/>
    <lineage>
        <taxon>Eukaryota</taxon>
        <taxon>Sar</taxon>
        <taxon>Stramenopiles</taxon>
        <taxon>Oomycota</taxon>
        <taxon>Peronosporomycetes</taxon>
        <taxon>Peronosporales</taxon>
        <taxon>Peronosporaceae</taxon>
        <taxon>Phytophthora</taxon>
    </lineage>
</organism>
<dbReference type="Gene3D" id="1.25.10.10">
    <property type="entry name" value="Leucine-rich Repeat Variant"/>
    <property type="match status" value="1"/>
</dbReference>
<dbReference type="PANTHER" id="PTHR44329">
    <property type="entry name" value="SERINE/THREONINE-PROTEIN KINASE TNNI3K-RELATED"/>
    <property type="match status" value="1"/>
</dbReference>
<feature type="region of interest" description="Disordered" evidence="4">
    <location>
        <begin position="387"/>
        <end position="417"/>
    </location>
</feature>
<feature type="compositionally biased region" description="Low complexity" evidence="4">
    <location>
        <begin position="144"/>
        <end position="160"/>
    </location>
</feature>
<dbReference type="SUPFAM" id="SSF56112">
    <property type="entry name" value="Protein kinase-like (PK-like)"/>
    <property type="match status" value="1"/>
</dbReference>
<feature type="compositionally biased region" description="Acidic residues" evidence="4">
    <location>
        <begin position="1048"/>
        <end position="1060"/>
    </location>
</feature>
<dbReference type="OrthoDB" id="73037at2759"/>
<keyword evidence="3" id="KW-0175">Coiled coil</keyword>
<dbReference type="Gene3D" id="1.10.510.10">
    <property type="entry name" value="Transferase(Phosphotransferase) domain 1"/>
    <property type="match status" value="1"/>
</dbReference>
<feature type="compositionally biased region" description="Low complexity" evidence="4">
    <location>
        <begin position="399"/>
        <end position="415"/>
    </location>
</feature>
<feature type="coiled-coil region" evidence="3">
    <location>
        <begin position="1760"/>
        <end position="1787"/>
    </location>
</feature>
<dbReference type="GO" id="GO:0005524">
    <property type="term" value="F:ATP binding"/>
    <property type="evidence" value="ECO:0007669"/>
    <property type="project" value="UniProtKB-KW"/>
</dbReference>
<feature type="region of interest" description="Disordered" evidence="4">
    <location>
        <begin position="830"/>
        <end position="906"/>
    </location>
</feature>
<dbReference type="InterPro" id="IPR001245">
    <property type="entry name" value="Ser-Thr/Tyr_kinase_cat_dom"/>
</dbReference>
<feature type="compositionally biased region" description="Low complexity" evidence="4">
    <location>
        <begin position="74"/>
        <end position="84"/>
    </location>
</feature>
<dbReference type="InterPro" id="IPR011009">
    <property type="entry name" value="Kinase-like_dom_sf"/>
</dbReference>
<keyword evidence="7" id="KW-1185">Reference proteome</keyword>
<dbReference type="SUPFAM" id="SSF48371">
    <property type="entry name" value="ARM repeat"/>
    <property type="match status" value="1"/>
</dbReference>
<feature type="region of interest" description="Disordered" evidence="4">
    <location>
        <begin position="984"/>
        <end position="1112"/>
    </location>
</feature>
<feature type="compositionally biased region" description="Low complexity" evidence="4">
    <location>
        <begin position="31"/>
        <end position="62"/>
    </location>
</feature>
<sequence length="2064" mass="226097">MYRTQRPGNAAGRVSAAGGAAATGGLGGVGAPATDAGAGAAAGAAAGPAAPPAARRAAGGAALSVLPHAPPQPGRRLPGRAGARRAGGAGAAALLHAGPEHVQAVLVVSLGAELPGGDAHVPAAYSRRTRAGGGQPLQVTSHRGAGAQGTASAAGQVPAAGGRGRGGAEHLGAANCKSTLEQRSGNENASKTGAGRSEQTSTQVVAGDEDHGARLCCQVHAACHEDAHGSRPTEGRGVLYVPEKCMEDEDAAVRLMTMQAWAELVDIFHESKDWLFKKAVVNLLVWPINECLKQERLLNVTDAAFTSWQKIVCVAVQDFNEFCNSNDTTAQCLPAWRKWLGELVILPVLTVMRKRDVSVGKPSTIELERFVKFVKKVWEPAGHEYGNSKEKAIPARNESSSSTTMGGSSTDGSVGTKKHVHAQNSMSRLQVDSVALLKILNELSLTREPNCRPITSKLVGLAFLLEDVSSAVQNLIEASDDIREEHNKRLGNELVMTIWKGFCQRIHSSDAQNDALSSNVSKASKLKLRAMRMSIDFAFGILVLRSNEACAPVSTEVLTLLDQAGQKPEVVVASVGFGLEWQLKLLAPLVSGVTHAGDLQVVMLHSKSKLFEHIARRMDYLKDMYTQCTTVMQKWEDSEAGELLVDFSSKTNVLPYVLLNLLFEYAVFVDDTNNNYGCGQQATLLNLDIVVKKLVESAKSSGQQKSRGVSTLLRFSEDAIQAAHYLFDDEAGGSEKISMLNTLTTIFNSSSEHSYESQQNASLLLDLHQSKGNPIASSAITASSAEFSATSNTNEKTAVHGSDFVSASLDTSTSLPCLLSGEILAISNVSSDPMSKDARSTKKGSGLNCSPDADAVNNKFDGSPSTLTPRKADISEQNKTAKIQPQPAGSQSAPPKLVSTQSGGHSKRLNLDTAQCIYPDLVGCAESIASLYRHFPMGFRPFFSFYKVKTIGDLSALPMERVRTFGLKEPVSTVRRALEEYNGRKDRMKSLTGSPFRQRSGSMSTSPAIPTPPSHKPSKRPFILESGGTALLPLEKRQHKRTKRSLLLDEDGGDDGEEESEGTRRKPKLADRVTFCLQSGDAGETRITRPGEDSQDQLKPSEKANEKESVQEKMDTYTLKLLQHLRRSTHYMDKLVTEEESLQSQEESLQASIATVGGVITNYQEAHNLILRLTAQLQSLVPWSGLEIERQEIALDENREGVLVSTPHWRVRKGTYSGASVAIYSCRSTPLKQELWIAALGTLQQFVAPFPHPNIVQFLGVVAPPEQLQSEFPPPHECIVMEYLPISLYDVLHHDQVALSRREISLIAIQVLRGLLFLHRKNHSLGSCLTSKKVMLDGANRVKLRRFGLEMVLRSGVAPSQRSSPALQTVYEMAPDPRQISKSSVECSSASPPRFSSVASDCISQRGTPAAQPTTTVRDSNFTSISQDLFAFGVLLLEMCTGKKPTNELFNRISCAKQIDPVFYDILKHTLSLNGTIAADNPREKSYQVSTEELLTILVVNEQQRVTEELDLSSSSFPSFIHADRYIATKEANQVDLKLRERERREEIDLKRLAAVEQELLDEQRNFAVLVLQLEQAQKEKALEMAEKQQLQIQLLAQEETKFQCDEQIKRLVAKVHNQAAEVLSLQDCVDKERERVASLQLAKLSDAEEKQGLLFEILKLKEEKRKLTTEKQDIETECASIARKVGSERETLEDLEGRLAQAIHRWEEEKRMRRKAERQVEATGRQLLQMEEERCSYSSALQHSPTRKLAPKESLSYVLALKDKEIDELSRQLQEAIEGQALLQDNNARFEAEWKSLSSEKEDLLAQLAGAHSEMLSLTSQIGTHDGVITGLQKQLEAANTEIKALKSRIVDFEEELARIASKKVEEGRANMKLFREKCSRSGSALSIRDPKTARHRRHRSWDDASIGGIGIRKNAMNIPVMKIVHVLTTGDDTRVKDTDQQQLLEAVKQLTLLLKSDHSLKDDLPECLVIKSLLTLMHQHKGSLVLQLECCRCLSVVVFNHDRNRLIVVAEGGVDPVVAAMKNFQLEAKLQEVGCVLLTNLAHNCGKFTPVMYVVDCFGGHG</sequence>
<feature type="domain" description="Protein kinase" evidence="5">
    <location>
        <begin position="1189"/>
        <end position="1520"/>
    </location>
</feature>
<feature type="coiled-coil region" evidence="3">
    <location>
        <begin position="1658"/>
        <end position="1685"/>
    </location>
</feature>
<dbReference type="InterPro" id="IPR011989">
    <property type="entry name" value="ARM-like"/>
</dbReference>
<feature type="compositionally biased region" description="Basic and acidic residues" evidence="4">
    <location>
        <begin position="1083"/>
        <end position="1092"/>
    </location>
</feature>
<dbReference type="PANTHER" id="PTHR44329:SF298">
    <property type="entry name" value="MIXED LINEAGE KINASE DOMAIN-LIKE PROTEIN"/>
    <property type="match status" value="1"/>
</dbReference>
<evidence type="ECO:0000256" key="1">
    <source>
        <dbReference type="ARBA" id="ARBA00022741"/>
    </source>
</evidence>
<evidence type="ECO:0000313" key="6">
    <source>
        <dbReference type="EMBL" id="GMF12538.1"/>
    </source>
</evidence>
<feature type="coiled-coil region" evidence="3">
    <location>
        <begin position="1830"/>
        <end position="1864"/>
    </location>
</feature>
<evidence type="ECO:0000256" key="3">
    <source>
        <dbReference type="SAM" id="Coils"/>
    </source>
</evidence>
<dbReference type="SMART" id="SM00220">
    <property type="entry name" value="S_TKc"/>
    <property type="match status" value="1"/>
</dbReference>
<gene>
    <name evidence="6" type="ORF">Plil01_000313600</name>
</gene>
<feature type="region of interest" description="Disordered" evidence="4">
    <location>
        <begin position="23"/>
        <end position="85"/>
    </location>
</feature>
<reference evidence="6" key="1">
    <citation type="submission" date="2023-04" db="EMBL/GenBank/DDBJ databases">
        <title>Phytophthora lilii NBRC 32176.</title>
        <authorList>
            <person name="Ichikawa N."/>
            <person name="Sato H."/>
            <person name="Tonouchi N."/>
        </authorList>
    </citation>
    <scope>NUCLEOTIDE SEQUENCE</scope>
    <source>
        <strain evidence="6">NBRC 32176</strain>
    </source>
</reference>
<name>A0A9W6WQW9_9STRA</name>
<dbReference type="InterPro" id="IPR000719">
    <property type="entry name" value="Prot_kinase_dom"/>
</dbReference>
<evidence type="ECO:0000313" key="7">
    <source>
        <dbReference type="Proteomes" id="UP001165083"/>
    </source>
</evidence>
<dbReference type="InterPro" id="IPR051681">
    <property type="entry name" value="Ser/Thr_Kinases-Pseudokinases"/>
</dbReference>
<feature type="compositionally biased region" description="Basic and acidic residues" evidence="4">
    <location>
        <begin position="1099"/>
        <end position="1112"/>
    </location>
</feature>
<evidence type="ECO:0000256" key="2">
    <source>
        <dbReference type="ARBA" id="ARBA00022840"/>
    </source>
</evidence>
<protein>
    <submittedName>
        <fullName evidence="6">Unnamed protein product</fullName>
    </submittedName>
</protein>
<keyword evidence="1" id="KW-0547">Nucleotide-binding</keyword>
<accession>A0A9W6WQW9</accession>
<dbReference type="InterPro" id="IPR000225">
    <property type="entry name" value="Armadillo"/>
</dbReference>
<proteinExistence type="predicted"/>
<feature type="compositionally biased region" description="Polar residues" evidence="4">
    <location>
        <begin position="991"/>
        <end position="1008"/>
    </location>
</feature>
<dbReference type="InterPro" id="IPR016024">
    <property type="entry name" value="ARM-type_fold"/>
</dbReference>
<evidence type="ECO:0000259" key="5">
    <source>
        <dbReference type="PROSITE" id="PS50011"/>
    </source>
</evidence>
<feature type="coiled-coil region" evidence="3">
    <location>
        <begin position="1560"/>
        <end position="1599"/>
    </location>
</feature>